<feature type="region of interest" description="Disordered" evidence="5">
    <location>
        <begin position="126"/>
        <end position="155"/>
    </location>
</feature>
<feature type="domain" description="C3H1-type" evidence="6">
    <location>
        <begin position="275"/>
        <end position="301"/>
    </location>
</feature>
<protein>
    <submittedName>
        <fullName evidence="9">Zinc finger (CCCH type) motif-containing protein</fullName>
    </submittedName>
</protein>
<evidence type="ECO:0000256" key="3">
    <source>
        <dbReference type="ARBA" id="ARBA00022833"/>
    </source>
</evidence>
<evidence type="ECO:0000313" key="7">
    <source>
        <dbReference type="EMBL" id="VDL78779.1"/>
    </source>
</evidence>
<gene>
    <name evidence="7" type="ORF">NBR_LOCUS15185</name>
</gene>
<name>A0A158R278_NIPBR</name>
<feature type="zinc finger region" description="C3H1-type" evidence="4">
    <location>
        <begin position="275"/>
        <end position="301"/>
    </location>
</feature>
<keyword evidence="3 4" id="KW-0862">Zinc</keyword>
<keyword evidence="2 4" id="KW-0863">Zinc-finger</keyword>
<dbReference type="InterPro" id="IPR036855">
    <property type="entry name" value="Znf_CCCH_sf"/>
</dbReference>
<keyword evidence="1 4" id="KW-0479">Metal-binding</keyword>
<dbReference type="Pfam" id="PF00642">
    <property type="entry name" value="zf-CCCH"/>
    <property type="match status" value="1"/>
</dbReference>
<dbReference type="EMBL" id="UYSL01021629">
    <property type="protein sequence ID" value="VDL78779.1"/>
    <property type="molecule type" value="Genomic_DNA"/>
</dbReference>
<evidence type="ECO:0000313" key="8">
    <source>
        <dbReference type="Proteomes" id="UP000271162"/>
    </source>
</evidence>
<dbReference type="Proteomes" id="UP000271162">
    <property type="component" value="Unassembled WGS sequence"/>
</dbReference>
<feature type="region of interest" description="Disordered" evidence="5">
    <location>
        <begin position="13"/>
        <end position="33"/>
    </location>
</feature>
<dbReference type="InterPro" id="IPR000571">
    <property type="entry name" value="Znf_CCCH"/>
</dbReference>
<evidence type="ECO:0000256" key="5">
    <source>
        <dbReference type="SAM" id="MobiDB-lite"/>
    </source>
</evidence>
<feature type="region of interest" description="Disordered" evidence="5">
    <location>
        <begin position="214"/>
        <end position="243"/>
    </location>
</feature>
<evidence type="ECO:0000256" key="2">
    <source>
        <dbReference type="ARBA" id="ARBA00022771"/>
    </source>
</evidence>
<dbReference type="Gene3D" id="4.10.1000.10">
    <property type="entry name" value="Zinc finger, CCCH-type"/>
    <property type="match status" value="1"/>
</dbReference>
<feature type="compositionally biased region" description="Polar residues" evidence="5">
    <location>
        <begin position="136"/>
        <end position="148"/>
    </location>
</feature>
<feature type="domain" description="C3H1-type" evidence="6">
    <location>
        <begin position="97"/>
        <end position="125"/>
    </location>
</feature>
<dbReference type="GO" id="GO:0008270">
    <property type="term" value="F:zinc ion binding"/>
    <property type="evidence" value="ECO:0007669"/>
    <property type="project" value="UniProtKB-KW"/>
</dbReference>
<evidence type="ECO:0000256" key="4">
    <source>
        <dbReference type="PROSITE-ProRule" id="PRU00723"/>
    </source>
</evidence>
<reference evidence="7 8" key="2">
    <citation type="submission" date="2018-11" db="EMBL/GenBank/DDBJ databases">
        <authorList>
            <consortium name="Pathogen Informatics"/>
        </authorList>
    </citation>
    <scope>NUCLEOTIDE SEQUENCE [LARGE SCALE GENOMIC DNA]</scope>
</reference>
<evidence type="ECO:0000256" key="1">
    <source>
        <dbReference type="ARBA" id="ARBA00022723"/>
    </source>
</evidence>
<dbReference type="SMART" id="SM00356">
    <property type="entry name" value="ZnF_C3H1"/>
    <property type="match status" value="2"/>
</dbReference>
<keyword evidence="8" id="KW-1185">Reference proteome</keyword>
<dbReference type="SUPFAM" id="SSF90229">
    <property type="entry name" value="CCCH zinc finger"/>
    <property type="match status" value="1"/>
</dbReference>
<feature type="compositionally biased region" description="Low complexity" evidence="5">
    <location>
        <begin position="222"/>
        <end position="233"/>
    </location>
</feature>
<accession>A0A158R278</accession>
<evidence type="ECO:0000313" key="9">
    <source>
        <dbReference type="WBParaSite" id="NBR_0001518401-mRNA-1"/>
    </source>
</evidence>
<dbReference type="STRING" id="27835.A0A158R278"/>
<proteinExistence type="predicted"/>
<dbReference type="AlphaFoldDB" id="A0A158R278"/>
<sequence>MLVNQRAVQSLCEDNGKIGTRPDAARPYETPPLLPHSPNPLAHITDSFFMGINALPSSNCSFTVENAANGKASRCARYSSDYSCSRQPSSPPRNRQQAKTMLCDFYKRGELCRFGPHCWFAHGPQQHRPAEENRGNAFSSSNGHSGSPPTGHFTPEQKQWMIFSQQVQSSFPNHPRYRLNIQHGSSPRGRSTCFAKILGKPIVGITCKKFESEQADSKDDGSSSPQSGPTTPTFDKTSASPTFEEAAKEMECSGLVYPSPQDEVCQKDHVHVTVSVKEECPLHKYGCCPFGDECFFEHLTNGKLEGFDDNTE</sequence>
<organism evidence="9">
    <name type="scientific">Nippostrongylus brasiliensis</name>
    <name type="common">Rat hookworm</name>
    <dbReference type="NCBI Taxonomy" id="27835"/>
    <lineage>
        <taxon>Eukaryota</taxon>
        <taxon>Metazoa</taxon>
        <taxon>Ecdysozoa</taxon>
        <taxon>Nematoda</taxon>
        <taxon>Chromadorea</taxon>
        <taxon>Rhabditida</taxon>
        <taxon>Rhabditina</taxon>
        <taxon>Rhabditomorpha</taxon>
        <taxon>Strongyloidea</taxon>
        <taxon>Heligmosomidae</taxon>
        <taxon>Nippostrongylus</taxon>
    </lineage>
</organism>
<feature type="zinc finger region" description="C3H1-type" evidence="4">
    <location>
        <begin position="97"/>
        <end position="125"/>
    </location>
</feature>
<evidence type="ECO:0000259" key="6">
    <source>
        <dbReference type="PROSITE" id="PS50103"/>
    </source>
</evidence>
<dbReference type="PROSITE" id="PS50103">
    <property type="entry name" value="ZF_C3H1"/>
    <property type="match status" value="2"/>
</dbReference>
<dbReference type="WBParaSite" id="NBR_0001518401-mRNA-1">
    <property type="protein sequence ID" value="NBR_0001518401-mRNA-1"/>
    <property type="gene ID" value="NBR_0001518401"/>
</dbReference>
<reference evidence="9" key="1">
    <citation type="submission" date="2016-04" db="UniProtKB">
        <authorList>
            <consortium name="WormBaseParasite"/>
        </authorList>
    </citation>
    <scope>IDENTIFICATION</scope>
</reference>